<sequence length="325" mass="35996">MITFGALGAAKITPEALIKPCQQEPRAQVSLIAARDKRRAEIFAAQHSIDFIAEDYDELVNDPSINAVYIALPIHAHHHWAMQALRAGKHVLCEKSLASNQRQAVEMAQVAAETGLILMDAFHYRYHPLFHRAREIYASGLLGKIINIHAEFNVPVPDPTDIRMHYGTAGGVTMDIGCYPISWVRHLTATEPMEIKANAEVGPMNVDVYLATQMLFPGNLQVSTAADMRADAKLTAFIKVVGEVGTMLVNNPIAPQLGHYIELQHNDQVRREHFSTRPTYNYQLDAFLAAVESLRQPLTGPEDAVQQMAVIDRCYEAAGLPVRGL</sequence>
<dbReference type="PANTHER" id="PTHR22604:SF105">
    <property type="entry name" value="TRANS-1,2-DIHYDROBENZENE-1,2-DIOL DEHYDROGENASE"/>
    <property type="match status" value="1"/>
</dbReference>
<comment type="similarity">
    <text evidence="1">Belongs to the Gfo/Idh/MocA family.</text>
</comment>
<keyword evidence="2" id="KW-0560">Oxidoreductase</keyword>
<protein>
    <submittedName>
        <fullName evidence="5">Gfo/Idh/MocA family oxidoreductase</fullName>
    </submittedName>
</protein>
<dbReference type="InterPro" id="IPR055170">
    <property type="entry name" value="GFO_IDH_MocA-like_dom"/>
</dbReference>
<dbReference type="Proteomes" id="UP000754644">
    <property type="component" value="Unassembled WGS sequence"/>
</dbReference>
<name>A0A972VU38_9GAMM</name>
<reference evidence="5" key="1">
    <citation type="submission" date="2020-05" db="EMBL/GenBank/DDBJ databases">
        <title>Sulfur intermediates as new biogeochemical hubs in an aquatic model microbial ecosystem.</title>
        <authorList>
            <person name="Vigneron A."/>
        </authorList>
    </citation>
    <scope>NUCLEOTIDE SEQUENCE</scope>
    <source>
        <strain evidence="5">Bin.250</strain>
    </source>
</reference>
<dbReference type="AlphaFoldDB" id="A0A972VU38"/>
<dbReference type="Pfam" id="PF01408">
    <property type="entry name" value="GFO_IDH_MocA"/>
    <property type="match status" value="1"/>
</dbReference>
<dbReference type="Pfam" id="PF22725">
    <property type="entry name" value="GFO_IDH_MocA_C3"/>
    <property type="match status" value="1"/>
</dbReference>
<evidence type="ECO:0000313" key="5">
    <source>
        <dbReference type="EMBL" id="NQV64280.1"/>
    </source>
</evidence>
<feature type="domain" description="Gfo/Idh/MocA-like oxidoreductase N-terminal" evidence="3">
    <location>
        <begin position="4"/>
        <end position="119"/>
    </location>
</feature>
<proteinExistence type="inferred from homology"/>
<evidence type="ECO:0000313" key="6">
    <source>
        <dbReference type="Proteomes" id="UP000754644"/>
    </source>
</evidence>
<dbReference type="PANTHER" id="PTHR22604">
    <property type="entry name" value="OXIDOREDUCTASES"/>
    <property type="match status" value="1"/>
</dbReference>
<gene>
    <name evidence="5" type="ORF">HQ497_02845</name>
</gene>
<evidence type="ECO:0000259" key="4">
    <source>
        <dbReference type="Pfam" id="PF22725"/>
    </source>
</evidence>
<evidence type="ECO:0000256" key="1">
    <source>
        <dbReference type="ARBA" id="ARBA00010928"/>
    </source>
</evidence>
<dbReference type="GO" id="GO:0000166">
    <property type="term" value="F:nucleotide binding"/>
    <property type="evidence" value="ECO:0007669"/>
    <property type="project" value="InterPro"/>
</dbReference>
<dbReference type="Gene3D" id="3.30.360.10">
    <property type="entry name" value="Dihydrodipicolinate Reductase, domain 2"/>
    <property type="match status" value="1"/>
</dbReference>
<evidence type="ECO:0000256" key="2">
    <source>
        <dbReference type="ARBA" id="ARBA00023002"/>
    </source>
</evidence>
<feature type="domain" description="GFO/IDH/MocA-like oxidoreductase" evidence="4">
    <location>
        <begin position="130"/>
        <end position="247"/>
    </location>
</feature>
<dbReference type="GO" id="GO:0016491">
    <property type="term" value="F:oxidoreductase activity"/>
    <property type="evidence" value="ECO:0007669"/>
    <property type="project" value="UniProtKB-KW"/>
</dbReference>
<dbReference type="SUPFAM" id="SSF55347">
    <property type="entry name" value="Glyceraldehyde-3-phosphate dehydrogenase-like, C-terminal domain"/>
    <property type="match status" value="1"/>
</dbReference>
<dbReference type="EMBL" id="JABMOJ010000104">
    <property type="protein sequence ID" value="NQV64280.1"/>
    <property type="molecule type" value="Genomic_DNA"/>
</dbReference>
<evidence type="ECO:0000259" key="3">
    <source>
        <dbReference type="Pfam" id="PF01408"/>
    </source>
</evidence>
<dbReference type="SUPFAM" id="SSF51735">
    <property type="entry name" value="NAD(P)-binding Rossmann-fold domains"/>
    <property type="match status" value="1"/>
</dbReference>
<dbReference type="InterPro" id="IPR000683">
    <property type="entry name" value="Gfo/Idh/MocA-like_OxRdtase_N"/>
</dbReference>
<organism evidence="5 6">
    <name type="scientific">SAR86 cluster bacterium</name>
    <dbReference type="NCBI Taxonomy" id="2030880"/>
    <lineage>
        <taxon>Bacteria</taxon>
        <taxon>Pseudomonadati</taxon>
        <taxon>Pseudomonadota</taxon>
        <taxon>Gammaproteobacteria</taxon>
        <taxon>SAR86 cluster</taxon>
    </lineage>
</organism>
<accession>A0A972VU38</accession>
<dbReference type="InterPro" id="IPR036291">
    <property type="entry name" value="NAD(P)-bd_dom_sf"/>
</dbReference>
<comment type="caution">
    <text evidence="5">The sequence shown here is derived from an EMBL/GenBank/DDBJ whole genome shotgun (WGS) entry which is preliminary data.</text>
</comment>
<dbReference type="InterPro" id="IPR050984">
    <property type="entry name" value="Gfo/Idh/MocA_domain"/>
</dbReference>
<dbReference type="Gene3D" id="3.40.50.720">
    <property type="entry name" value="NAD(P)-binding Rossmann-like Domain"/>
    <property type="match status" value="1"/>
</dbReference>